<dbReference type="GO" id="GO:0007035">
    <property type="term" value="P:vacuolar acidification"/>
    <property type="evidence" value="ECO:0007669"/>
    <property type="project" value="TreeGrafter"/>
</dbReference>
<keyword evidence="3 8" id="KW-0813">Transport</keyword>
<keyword evidence="5 8" id="KW-1133">Transmembrane helix</keyword>
<proteinExistence type="inferred from homology"/>
<evidence type="ECO:0000256" key="6">
    <source>
        <dbReference type="ARBA" id="ARBA00023065"/>
    </source>
</evidence>
<evidence type="ECO:0000313" key="10">
    <source>
        <dbReference type="Proteomes" id="UP001159042"/>
    </source>
</evidence>
<dbReference type="GO" id="GO:0016471">
    <property type="term" value="C:vacuolar proton-transporting V-type ATPase complex"/>
    <property type="evidence" value="ECO:0007669"/>
    <property type="project" value="TreeGrafter"/>
</dbReference>
<dbReference type="GO" id="GO:0051117">
    <property type="term" value="F:ATPase binding"/>
    <property type="evidence" value="ECO:0007669"/>
    <property type="project" value="TreeGrafter"/>
</dbReference>
<dbReference type="Pfam" id="PF01496">
    <property type="entry name" value="V_ATPase_I"/>
    <property type="match status" value="1"/>
</dbReference>
<comment type="subcellular location">
    <subcellularLocation>
        <location evidence="1">Membrane</location>
        <topology evidence="1">Multi-pass membrane protein</topology>
    </subcellularLocation>
</comment>
<gene>
    <name evidence="9" type="ORF">NQ315_004414</name>
</gene>
<comment type="function">
    <text evidence="8">Essential component of the vacuolar proton pump (V-ATPase), a multimeric enzyme that catalyzes the translocation of protons across the membranes. Required for assembly and activity of the V-ATPase.</text>
</comment>
<evidence type="ECO:0000256" key="5">
    <source>
        <dbReference type="ARBA" id="ARBA00022989"/>
    </source>
</evidence>
<dbReference type="GO" id="GO:0046961">
    <property type="term" value="F:proton-transporting ATPase activity, rotational mechanism"/>
    <property type="evidence" value="ECO:0007669"/>
    <property type="project" value="InterPro"/>
</dbReference>
<keyword evidence="8" id="KW-0375">Hydrogen ion transport</keyword>
<evidence type="ECO:0000256" key="3">
    <source>
        <dbReference type="ARBA" id="ARBA00022448"/>
    </source>
</evidence>
<evidence type="ECO:0000256" key="7">
    <source>
        <dbReference type="ARBA" id="ARBA00023136"/>
    </source>
</evidence>
<dbReference type="InterPro" id="IPR002490">
    <property type="entry name" value="V-ATPase_116kDa_su"/>
</dbReference>
<evidence type="ECO:0000256" key="2">
    <source>
        <dbReference type="ARBA" id="ARBA00009904"/>
    </source>
</evidence>
<keyword evidence="6 8" id="KW-0406">Ion transport</keyword>
<keyword evidence="7 8" id="KW-0472">Membrane</keyword>
<dbReference type="EMBL" id="JANEYG010000208">
    <property type="protein sequence ID" value="KAJ8911194.1"/>
    <property type="molecule type" value="Genomic_DNA"/>
</dbReference>
<accession>A0AAV8VAP7</accession>
<dbReference type="Proteomes" id="UP001159042">
    <property type="component" value="Unassembled WGS sequence"/>
</dbReference>
<comment type="similarity">
    <text evidence="2 8">Belongs to the V-ATPase 116 kDa subunit family.</text>
</comment>
<sequence length="184" mass="21209">MFLMGESEPNDKCDTYMYEGQKKVQFILFFGALICIPVMLLGKPRKRTHKLLMNTHSDVAIRNLTAIHTIEYTLSTVSHTASYLLLWALSLAHSQLSEVLWNRVFRMGLAVFPGYMRAVTAFVSFAVWAFFTVNILVLMEGLSAFLHTLRLHWVEFMSKFYEGVGYVYKPFSFKLMVEEEGAKK</sequence>
<evidence type="ECO:0000256" key="4">
    <source>
        <dbReference type="ARBA" id="ARBA00022692"/>
    </source>
</evidence>
<organism evidence="9 10">
    <name type="scientific">Exocentrus adspersus</name>
    <dbReference type="NCBI Taxonomy" id="1586481"/>
    <lineage>
        <taxon>Eukaryota</taxon>
        <taxon>Metazoa</taxon>
        <taxon>Ecdysozoa</taxon>
        <taxon>Arthropoda</taxon>
        <taxon>Hexapoda</taxon>
        <taxon>Insecta</taxon>
        <taxon>Pterygota</taxon>
        <taxon>Neoptera</taxon>
        <taxon>Endopterygota</taxon>
        <taxon>Coleoptera</taxon>
        <taxon>Polyphaga</taxon>
        <taxon>Cucujiformia</taxon>
        <taxon>Chrysomeloidea</taxon>
        <taxon>Cerambycidae</taxon>
        <taxon>Lamiinae</taxon>
        <taxon>Acanthocinini</taxon>
        <taxon>Exocentrus</taxon>
    </lineage>
</organism>
<dbReference type="PANTHER" id="PTHR11629">
    <property type="entry name" value="VACUOLAR PROTON ATPASES"/>
    <property type="match status" value="1"/>
</dbReference>
<feature type="transmembrane region" description="Helical" evidence="8">
    <location>
        <begin position="114"/>
        <end position="137"/>
    </location>
</feature>
<dbReference type="PANTHER" id="PTHR11629:SF61">
    <property type="entry name" value="V-TYPE PROTON ATPASE SUBUNIT A"/>
    <property type="match status" value="1"/>
</dbReference>
<dbReference type="AlphaFoldDB" id="A0AAV8VAP7"/>
<keyword evidence="10" id="KW-1185">Reference proteome</keyword>
<dbReference type="GO" id="GO:0005886">
    <property type="term" value="C:plasma membrane"/>
    <property type="evidence" value="ECO:0007669"/>
    <property type="project" value="TreeGrafter"/>
</dbReference>
<feature type="transmembrane region" description="Helical" evidence="8">
    <location>
        <begin position="24"/>
        <end position="42"/>
    </location>
</feature>
<comment type="caution">
    <text evidence="9">The sequence shown here is derived from an EMBL/GenBank/DDBJ whole genome shotgun (WGS) entry which is preliminary data.</text>
</comment>
<reference evidence="9 10" key="1">
    <citation type="journal article" date="2023" name="Insect Mol. Biol.">
        <title>Genome sequencing provides insights into the evolution of gene families encoding plant cell wall-degrading enzymes in longhorned beetles.</title>
        <authorList>
            <person name="Shin N.R."/>
            <person name="Okamura Y."/>
            <person name="Kirsch R."/>
            <person name="Pauchet Y."/>
        </authorList>
    </citation>
    <scope>NUCLEOTIDE SEQUENCE [LARGE SCALE GENOMIC DNA]</scope>
    <source>
        <strain evidence="9">EAD_L_NR</strain>
    </source>
</reference>
<evidence type="ECO:0000256" key="8">
    <source>
        <dbReference type="RuleBase" id="RU361189"/>
    </source>
</evidence>
<evidence type="ECO:0000256" key="1">
    <source>
        <dbReference type="ARBA" id="ARBA00004141"/>
    </source>
</evidence>
<dbReference type="GO" id="GO:0033179">
    <property type="term" value="C:proton-transporting V-type ATPase, V0 domain"/>
    <property type="evidence" value="ECO:0007669"/>
    <property type="project" value="InterPro"/>
</dbReference>
<evidence type="ECO:0000313" key="9">
    <source>
        <dbReference type="EMBL" id="KAJ8911194.1"/>
    </source>
</evidence>
<comment type="caution">
    <text evidence="8">Lacks conserved residue(s) required for the propagation of feature annotation.</text>
</comment>
<protein>
    <recommendedName>
        <fullName evidence="8">V-type proton ATPase subunit a</fullName>
    </recommendedName>
</protein>
<name>A0AAV8VAP7_9CUCU</name>
<keyword evidence="4 8" id="KW-0812">Transmembrane</keyword>